<comment type="caution">
    <text evidence="2">The sequence shown here is derived from an EMBL/GenBank/DDBJ whole genome shotgun (WGS) entry which is preliminary data.</text>
</comment>
<feature type="transmembrane region" description="Helical" evidence="1">
    <location>
        <begin position="357"/>
        <end position="377"/>
    </location>
</feature>
<organism evidence="2 3">
    <name type="scientific">Fodinibius salsisoli</name>
    <dbReference type="NCBI Taxonomy" id="2820877"/>
    <lineage>
        <taxon>Bacteria</taxon>
        <taxon>Pseudomonadati</taxon>
        <taxon>Balneolota</taxon>
        <taxon>Balneolia</taxon>
        <taxon>Balneolales</taxon>
        <taxon>Balneolaceae</taxon>
        <taxon>Fodinibius</taxon>
    </lineage>
</organism>
<dbReference type="EMBL" id="JAGGJA010000001">
    <property type="protein sequence ID" value="MCW9705443.1"/>
    <property type="molecule type" value="Genomic_DNA"/>
</dbReference>
<feature type="transmembrane region" description="Helical" evidence="1">
    <location>
        <begin position="20"/>
        <end position="41"/>
    </location>
</feature>
<dbReference type="InterPro" id="IPR005625">
    <property type="entry name" value="PepSY-ass_TM"/>
</dbReference>
<dbReference type="Pfam" id="PF03929">
    <property type="entry name" value="PepSY_TM"/>
    <property type="match status" value="1"/>
</dbReference>
<keyword evidence="1" id="KW-0472">Membrane</keyword>
<proteinExistence type="predicted"/>
<feature type="transmembrane region" description="Helical" evidence="1">
    <location>
        <begin position="461"/>
        <end position="485"/>
    </location>
</feature>
<dbReference type="PANTHER" id="PTHR34219">
    <property type="entry name" value="IRON-REGULATED INNER MEMBRANE PROTEIN-RELATED"/>
    <property type="match status" value="1"/>
</dbReference>
<keyword evidence="1" id="KW-1133">Transmembrane helix</keyword>
<evidence type="ECO:0000313" key="3">
    <source>
        <dbReference type="Proteomes" id="UP001207918"/>
    </source>
</evidence>
<dbReference type="Proteomes" id="UP001207918">
    <property type="component" value="Unassembled WGS sequence"/>
</dbReference>
<keyword evidence="1" id="KW-0812">Transmembrane</keyword>
<feature type="transmembrane region" description="Helical" evidence="1">
    <location>
        <begin position="210"/>
        <end position="234"/>
    </location>
</feature>
<feature type="transmembrane region" description="Helical" evidence="1">
    <location>
        <begin position="398"/>
        <end position="418"/>
    </location>
</feature>
<reference evidence="2 3" key="1">
    <citation type="submission" date="2021-03" db="EMBL/GenBank/DDBJ databases">
        <title>Aliifodinibius sp. nov., a new bacterium isolated from saline soil.</title>
        <authorList>
            <person name="Galisteo C."/>
            <person name="De La Haba R."/>
            <person name="Sanchez-Porro C."/>
            <person name="Ventosa A."/>
        </authorList>
    </citation>
    <scope>NUCLEOTIDE SEQUENCE [LARGE SCALE GENOMIC DNA]</scope>
    <source>
        <strain evidence="2 3">1BSP15-2V2</strain>
    </source>
</reference>
<feature type="transmembrane region" description="Helical" evidence="1">
    <location>
        <begin position="430"/>
        <end position="449"/>
    </location>
</feature>
<gene>
    <name evidence="2" type="ORF">J6I44_01190</name>
</gene>
<keyword evidence="3" id="KW-1185">Reference proteome</keyword>
<feature type="transmembrane region" description="Helical" evidence="1">
    <location>
        <begin position="491"/>
        <end position="510"/>
    </location>
</feature>
<dbReference type="PANTHER" id="PTHR34219:SF4">
    <property type="entry name" value="PEPSY DOMAIN-CONTAINING PROTEIN"/>
    <property type="match status" value="1"/>
</dbReference>
<evidence type="ECO:0000313" key="2">
    <source>
        <dbReference type="EMBL" id="MCW9705443.1"/>
    </source>
</evidence>
<protein>
    <submittedName>
        <fullName evidence="2">PepSY domain-containing protein</fullName>
    </submittedName>
</protein>
<sequence>MRLKGLGSRAYNVMHHAHTVTGMMISLVLFVIFFAGAYTLFRAEIDQWANPAARTEMPQNFDYDRAIENLTASYELDMHDPVRIYPPRTGHPDVELYASVKNEGGTHDHIHGHVDQASYQIELEDEEAGPKTTVGQTLYYLHFLYQIPVLGAYISGFAALFFLLATVTGVLIHWRNIFQKFYAFFVGKRWKQIWTDAHTVIGVISLPFQVMYAITGALFCLSIFLLLPSVMVMFGGDQAPVLSTIQPPYGIESNEEAPTDPALSVNELTSNVKQDFPDHSISRITLSNYGHKGAIASFYLDDETGLMGSGSVAYGMTDGTLIKEHSHIPYDKSYGQSVYAVLVKLHYATYGNWVLKVIYFLLAMLTCFMIISGILIWQTARDRSRYSEKQKRFHHRITKLNLTVCMGLFPAVAILFITNKLVPMDYEGRGILVEQIFFIAWLVLAAIGWKWDNYGRMNRNYFLLGGALSFLIPLLNGVVTGDWIWQSWRTLPAVAGIDILWLLTGCLAIWTATKITVHEDTVDEQEAESKAKLQRSVV</sequence>
<name>A0ABT3PI63_9BACT</name>
<feature type="transmembrane region" description="Helical" evidence="1">
    <location>
        <begin position="150"/>
        <end position="172"/>
    </location>
</feature>
<evidence type="ECO:0000256" key="1">
    <source>
        <dbReference type="SAM" id="Phobius"/>
    </source>
</evidence>
<dbReference type="RefSeq" id="WP_265764106.1">
    <property type="nucleotide sequence ID" value="NZ_JAGGJA010000001.1"/>
</dbReference>
<accession>A0ABT3PI63</accession>